<keyword evidence="1" id="KW-0812">Transmembrane</keyword>
<evidence type="ECO:0000256" key="1">
    <source>
        <dbReference type="SAM" id="Phobius"/>
    </source>
</evidence>
<feature type="transmembrane region" description="Helical" evidence="1">
    <location>
        <begin position="20"/>
        <end position="44"/>
    </location>
</feature>
<proteinExistence type="predicted"/>
<sequence>HTNFSRGPSDLEKAILSTSMAFSAYLLILTLEGFCCANLTTLCYSSKEIKLLMNELDEEKRIRLTLQLGDIRSASTKKPADAACHFLKVKF</sequence>
<dbReference type="Proteomes" id="UP000264840">
    <property type="component" value="Unplaced"/>
</dbReference>
<evidence type="ECO:0000313" key="2">
    <source>
        <dbReference type="Ensembl" id="ENSHBUP00000034043.1"/>
    </source>
</evidence>
<reference evidence="2" key="1">
    <citation type="submission" date="2025-08" db="UniProtKB">
        <authorList>
            <consortium name="Ensembl"/>
        </authorList>
    </citation>
    <scope>IDENTIFICATION</scope>
</reference>
<keyword evidence="1" id="KW-0472">Membrane</keyword>
<evidence type="ECO:0000313" key="3">
    <source>
        <dbReference type="Proteomes" id="UP000264840"/>
    </source>
</evidence>
<reference evidence="2" key="2">
    <citation type="submission" date="2025-09" db="UniProtKB">
        <authorList>
            <consortium name="Ensembl"/>
        </authorList>
    </citation>
    <scope>IDENTIFICATION</scope>
</reference>
<accession>A0A3Q3CZ51</accession>
<keyword evidence="3" id="KW-1185">Reference proteome</keyword>
<dbReference type="AlphaFoldDB" id="A0A3Q3CZ51"/>
<dbReference type="Ensembl" id="ENSHBUT00000028465.1">
    <property type="protein sequence ID" value="ENSHBUP00000034043.1"/>
    <property type="gene ID" value="ENSHBUG00000021328.1"/>
</dbReference>
<organism evidence="2 3">
    <name type="scientific">Haplochromis burtoni</name>
    <name type="common">Burton's mouthbrooder</name>
    <name type="synonym">Chromis burtoni</name>
    <dbReference type="NCBI Taxonomy" id="8153"/>
    <lineage>
        <taxon>Eukaryota</taxon>
        <taxon>Metazoa</taxon>
        <taxon>Chordata</taxon>
        <taxon>Craniata</taxon>
        <taxon>Vertebrata</taxon>
        <taxon>Euteleostomi</taxon>
        <taxon>Actinopterygii</taxon>
        <taxon>Neopterygii</taxon>
        <taxon>Teleostei</taxon>
        <taxon>Neoteleostei</taxon>
        <taxon>Acanthomorphata</taxon>
        <taxon>Ovalentaria</taxon>
        <taxon>Cichlomorphae</taxon>
        <taxon>Cichliformes</taxon>
        <taxon>Cichlidae</taxon>
        <taxon>African cichlids</taxon>
        <taxon>Pseudocrenilabrinae</taxon>
        <taxon>Haplochromini</taxon>
        <taxon>Haplochromis</taxon>
    </lineage>
</organism>
<name>A0A3Q3CZ51_HAPBU</name>
<keyword evidence="1" id="KW-1133">Transmembrane helix</keyword>
<protein>
    <submittedName>
        <fullName evidence="2">Uncharacterized protein</fullName>
    </submittedName>
</protein>